<dbReference type="RefSeq" id="WP_281816748.1">
    <property type="nucleotide sequence ID" value="NZ_BRLB01000010.1"/>
</dbReference>
<protein>
    <submittedName>
        <fullName evidence="1">Uncharacterized protein</fullName>
    </submittedName>
</protein>
<dbReference type="AlphaFoldDB" id="A0A9W5YDA9"/>
<comment type="caution">
    <text evidence="1">The sequence shown here is derived from an EMBL/GenBank/DDBJ whole genome shotgun (WGS) entry which is preliminary data.</text>
</comment>
<keyword evidence="2" id="KW-1185">Reference proteome</keyword>
<evidence type="ECO:0000313" key="1">
    <source>
        <dbReference type="EMBL" id="GKX30506.1"/>
    </source>
</evidence>
<gene>
    <name evidence="1" type="ORF">SH1V18_29860</name>
</gene>
<accession>A0A9W5YDA9</accession>
<reference evidence="1" key="1">
    <citation type="submission" date="2022-06" db="EMBL/GenBank/DDBJ databases">
        <title>Vallitalea longa sp. nov., an anaerobic bacterium isolated from marine sediment.</title>
        <authorList>
            <person name="Hirano S."/>
            <person name="Terahara T."/>
            <person name="Mori K."/>
            <person name="Hamada M."/>
            <person name="Matsumoto R."/>
            <person name="Kobayashi T."/>
        </authorList>
    </citation>
    <scope>NUCLEOTIDE SEQUENCE</scope>
    <source>
        <strain evidence="1">SH18-1</strain>
    </source>
</reference>
<organism evidence="1 2">
    <name type="scientific">Vallitalea longa</name>
    <dbReference type="NCBI Taxonomy" id="2936439"/>
    <lineage>
        <taxon>Bacteria</taxon>
        <taxon>Bacillati</taxon>
        <taxon>Bacillota</taxon>
        <taxon>Clostridia</taxon>
        <taxon>Lachnospirales</taxon>
        <taxon>Vallitaleaceae</taxon>
        <taxon>Vallitalea</taxon>
    </lineage>
</organism>
<name>A0A9W5YDA9_9FIRM</name>
<proteinExistence type="predicted"/>
<sequence>MNSLDELQLDSLTRTILVLYAYVKASIYIEDGVKKIVFSNKKKASVACSQLN</sequence>
<dbReference type="EMBL" id="BRLB01000010">
    <property type="protein sequence ID" value="GKX30506.1"/>
    <property type="molecule type" value="Genomic_DNA"/>
</dbReference>
<evidence type="ECO:0000313" key="2">
    <source>
        <dbReference type="Proteomes" id="UP001144256"/>
    </source>
</evidence>
<dbReference type="Proteomes" id="UP001144256">
    <property type="component" value="Unassembled WGS sequence"/>
</dbReference>